<evidence type="ECO:0000313" key="3">
    <source>
        <dbReference type="EMBL" id="TXN30461.1"/>
    </source>
</evidence>
<dbReference type="InterPro" id="IPR009061">
    <property type="entry name" value="DNA-bd_dom_put_sf"/>
</dbReference>
<dbReference type="AlphaFoldDB" id="A0A5C8UPU4"/>
<organism evidence="3 4">
    <name type="scientific">Lacisediminihabitans profunda</name>
    <dbReference type="NCBI Taxonomy" id="2594790"/>
    <lineage>
        <taxon>Bacteria</taxon>
        <taxon>Bacillati</taxon>
        <taxon>Actinomycetota</taxon>
        <taxon>Actinomycetes</taxon>
        <taxon>Micrococcales</taxon>
        <taxon>Microbacteriaceae</taxon>
        <taxon>Lacisediminihabitans</taxon>
    </lineage>
</organism>
<dbReference type="Gene3D" id="1.10.490.50">
    <property type="entry name" value="Antibiotic binding domain of TipA-like multidrug resistance regulators"/>
    <property type="match status" value="1"/>
</dbReference>
<comment type="caution">
    <text evidence="3">The sequence shown here is derived from an EMBL/GenBank/DDBJ whole genome shotgun (WGS) entry which is preliminary data.</text>
</comment>
<dbReference type="GO" id="GO:0003677">
    <property type="term" value="F:DNA binding"/>
    <property type="evidence" value="ECO:0007669"/>
    <property type="project" value="UniProtKB-KW"/>
</dbReference>
<feature type="domain" description="HTH merR-type" evidence="2">
    <location>
        <begin position="1"/>
        <end position="71"/>
    </location>
</feature>
<sequence length="247" mass="28173">MERSIQDIARLSGATSRTLRHYGDIGLLEPSRIGVNGYRYYDDDALVRLQRILLLRELGLGLPAIADLLAGDREQADALERHLRWLRLEKDRLDRQIGSVEATIRRMRGGEELMAEEMFDGFDHTQYRQEVEERWGTEAYASGDRWWRSLTAAEKAKFREDQKSVQADYLAAIAAGASVESEEVLAITRRHYDWLVVGWQGRRPTPEQFVGMGDLYVADERFGAKYGGLEGATFVRNAMAAFAERNL</sequence>
<evidence type="ECO:0000259" key="2">
    <source>
        <dbReference type="PROSITE" id="PS50937"/>
    </source>
</evidence>
<dbReference type="InterPro" id="IPR047057">
    <property type="entry name" value="MerR_fam"/>
</dbReference>
<dbReference type="Proteomes" id="UP000321379">
    <property type="component" value="Unassembled WGS sequence"/>
</dbReference>
<evidence type="ECO:0000313" key="4">
    <source>
        <dbReference type="Proteomes" id="UP000321379"/>
    </source>
</evidence>
<dbReference type="EMBL" id="VRMG01000007">
    <property type="protein sequence ID" value="TXN30461.1"/>
    <property type="molecule type" value="Genomic_DNA"/>
</dbReference>
<dbReference type="PANTHER" id="PTHR30204:SF97">
    <property type="entry name" value="MERR FAMILY REGULATORY PROTEIN"/>
    <property type="match status" value="1"/>
</dbReference>
<dbReference type="SUPFAM" id="SSF46955">
    <property type="entry name" value="Putative DNA-binding domain"/>
    <property type="match status" value="1"/>
</dbReference>
<protein>
    <submittedName>
        <fullName evidence="3">MerR family transcriptional regulator</fullName>
    </submittedName>
</protein>
<keyword evidence="4" id="KW-1185">Reference proteome</keyword>
<dbReference type="Pfam" id="PF07739">
    <property type="entry name" value="TipAS"/>
    <property type="match status" value="1"/>
</dbReference>
<proteinExistence type="predicted"/>
<dbReference type="InterPro" id="IPR012925">
    <property type="entry name" value="TipAS_dom"/>
</dbReference>
<accession>A0A5C8UPU4</accession>
<dbReference type="SMART" id="SM00422">
    <property type="entry name" value="HTH_MERR"/>
    <property type="match status" value="1"/>
</dbReference>
<dbReference type="PANTHER" id="PTHR30204">
    <property type="entry name" value="REDOX-CYCLING DRUG-SENSING TRANSCRIPTIONAL ACTIVATOR SOXR"/>
    <property type="match status" value="1"/>
</dbReference>
<dbReference type="SUPFAM" id="SSF89082">
    <property type="entry name" value="Antibiotic binding domain of TipA-like multidrug resistance regulators"/>
    <property type="match status" value="1"/>
</dbReference>
<reference evidence="3 4" key="1">
    <citation type="submission" date="2019-08" db="EMBL/GenBank/DDBJ databases">
        <title>Bacterial whole genome sequence for Glaciihabitans sp. CHu50b-6-2.</title>
        <authorList>
            <person name="Jin L."/>
        </authorList>
    </citation>
    <scope>NUCLEOTIDE SEQUENCE [LARGE SCALE GENOMIC DNA]</scope>
    <source>
        <strain evidence="3 4">CHu50b-6-2</strain>
    </source>
</reference>
<keyword evidence="1" id="KW-0238">DNA-binding</keyword>
<dbReference type="GO" id="GO:0003700">
    <property type="term" value="F:DNA-binding transcription factor activity"/>
    <property type="evidence" value="ECO:0007669"/>
    <property type="project" value="InterPro"/>
</dbReference>
<gene>
    <name evidence="3" type="ORF">FVP33_10750</name>
</gene>
<dbReference type="PROSITE" id="PS50937">
    <property type="entry name" value="HTH_MERR_2"/>
    <property type="match status" value="1"/>
</dbReference>
<dbReference type="InterPro" id="IPR000551">
    <property type="entry name" value="MerR-type_HTH_dom"/>
</dbReference>
<evidence type="ECO:0000256" key="1">
    <source>
        <dbReference type="ARBA" id="ARBA00023125"/>
    </source>
</evidence>
<dbReference type="RefSeq" id="WP_147783644.1">
    <property type="nucleotide sequence ID" value="NZ_VRMG01000007.1"/>
</dbReference>
<dbReference type="Gene3D" id="1.10.1660.10">
    <property type="match status" value="1"/>
</dbReference>
<dbReference type="InterPro" id="IPR036244">
    <property type="entry name" value="TipA-like_antibiotic-bd"/>
</dbReference>
<name>A0A5C8UPU4_9MICO</name>
<dbReference type="CDD" id="cd01106">
    <property type="entry name" value="HTH_TipAL-Mta"/>
    <property type="match status" value="1"/>
</dbReference>
<dbReference type="Pfam" id="PF13411">
    <property type="entry name" value="MerR_1"/>
    <property type="match status" value="1"/>
</dbReference>